<dbReference type="EnsemblProtists" id="EOD34731">
    <property type="protein sequence ID" value="EOD34731"/>
    <property type="gene ID" value="EMIHUDRAFT_228231"/>
</dbReference>
<reference evidence="3" key="1">
    <citation type="journal article" date="2013" name="Nature">
        <title>Pan genome of the phytoplankton Emiliania underpins its global distribution.</title>
        <authorList>
            <person name="Read B.A."/>
            <person name="Kegel J."/>
            <person name="Klute M.J."/>
            <person name="Kuo A."/>
            <person name="Lefebvre S.C."/>
            <person name="Maumus F."/>
            <person name="Mayer C."/>
            <person name="Miller J."/>
            <person name="Monier A."/>
            <person name="Salamov A."/>
            <person name="Young J."/>
            <person name="Aguilar M."/>
            <person name="Claverie J.M."/>
            <person name="Frickenhaus S."/>
            <person name="Gonzalez K."/>
            <person name="Herman E.K."/>
            <person name="Lin Y.C."/>
            <person name="Napier J."/>
            <person name="Ogata H."/>
            <person name="Sarno A.F."/>
            <person name="Shmutz J."/>
            <person name="Schroeder D."/>
            <person name="de Vargas C."/>
            <person name="Verret F."/>
            <person name="von Dassow P."/>
            <person name="Valentin K."/>
            <person name="Van de Peer Y."/>
            <person name="Wheeler G."/>
            <person name="Dacks J.B."/>
            <person name="Delwiche C.F."/>
            <person name="Dyhrman S.T."/>
            <person name="Glockner G."/>
            <person name="John U."/>
            <person name="Richards T."/>
            <person name="Worden A.Z."/>
            <person name="Zhang X."/>
            <person name="Grigoriev I.V."/>
            <person name="Allen A.E."/>
            <person name="Bidle K."/>
            <person name="Borodovsky M."/>
            <person name="Bowler C."/>
            <person name="Brownlee C."/>
            <person name="Cock J.M."/>
            <person name="Elias M."/>
            <person name="Gladyshev V.N."/>
            <person name="Groth M."/>
            <person name="Guda C."/>
            <person name="Hadaegh A."/>
            <person name="Iglesias-Rodriguez M.D."/>
            <person name="Jenkins J."/>
            <person name="Jones B.M."/>
            <person name="Lawson T."/>
            <person name="Leese F."/>
            <person name="Lindquist E."/>
            <person name="Lobanov A."/>
            <person name="Lomsadze A."/>
            <person name="Malik S.B."/>
            <person name="Marsh M.E."/>
            <person name="Mackinder L."/>
            <person name="Mock T."/>
            <person name="Mueller-Roeber B."/>
            <person name="Pagarete A."/>
            <person name="Parker M."/>
            <person name="Probert I."/>
            <person name="Quesneville H."/>
            <person name="Raines C."/>
            <person name="Rensing S.A."/>
            <person name="Riano-Pachon D.M."/>
            <person name="Richier S."/>
            <person name="Rokitta S."/>
            <person name="Shiraiwa Y."/>
            <person name="Soanes D.M."/>
            <person name="van der Giezen M."/>
            <person name="Wahlund T.M."/>
            <person name="Williams B."/>
            <person name="Wilson W."/>
            <person name="Wolfe G."/>
            <person name="Wurch L.L."/>
        </authorList>
    </citation>
    <scope>NUCLEOTIDE SEQUENCE</scope>
</reference>
<dbReference type="Proteomes" id="UP000013827">
    <property type="component" value="Unassembled WGS sequence"/>
</dbReference>
<dbReference type="GeneID" id="17280001"/>
<dbReference type="HOGENOM" id="CLU_025711_4_0_1"/>
<accession>A0A0D3KG46</accession>
<reference evidence="2" key="2">
    <citation type="submission" date="2024-10" db="UniProtKB">
        <authorList>
            <consortium name="EnsemblProtists"/>
        </authorList>
    </citation>
    <scope>IDENTIFICATION</scope>
</reference>
<organism evidence="2 3">
    <name type="scientific">Emiliania huxleyi (strain CCMP1516)</name>
    <dbReference type="NCBI Taxonomy" id="280463"/>
    <lineage>
        <taxon>Eukaryota</taxon>
        <taxon>Haptista</taxon>
        <taxon>Haptophyta</taxon>
        <taxon>Prymnesiophyceae</taxon>
        <taxon>Isochrysidales</taxon>
        <taxon>Noelaerhabdaceae</taxon>
        <taxon>Emiliania</taxon>
    </lineage>
</organism>
<evidence type="ECO:0000313" key="2">
    <source>
        <dbReference type="EnsemblProtists" id="EOD34731"/>
    </source>
</evidence>
<dbReference type="Gene3D" id="3.40.50.720">
    <property type="entry name" value="NAD(P)-binding Rossmann-like Domain"/>
    <property type="match status" value="1"/>
</dbReference>
<dbReference type="InterPro" id="IPR016040">
    <property type="entry name" value="NAD(P)-bd_dom"/>
</dbReference>
<dbReference type="EnsemblProtists" id="EOD37242">
    <property type="protein sequence ID" value="EOD37242"/>
    <property type="gene ID" value="EMIHUDRAFT_225666"/>
</dbReference>
<dbReference type="AlphaFoldDB" id="A0A0D3KG46"/>
<feature type="domain" description="NAD(P)-binding" evidence="1">
    <location>
        <begin position="99"/>
        <end position="254"/>
    </location>
</feature>
<proteinExistence type="predicted"/>
<keyword evidence="3" id="KW-1185">Reference proteome</keyword>
<dbReference type="KEGG" id="ehx:EMIHUDRAFT_228231"/>
<protein>
    <recommendedName>
        <fullName evidence="1">NAD(P)-binding domain-containing protein</fullName>
    </recommendedName>
</protein>
<name>A0A0D3KG46_EMIH1</name>
<dbReference type="RefSeq" id="XP_005787160.1">
    <property type="nucleotide sequence ID" value="XM_005787103.1"/>
</dbReference>
<dbReference type="KEGG" id="ehx:EMIHUDRAFT_225666"/>
<dbReference type="RefSeq" id="XP_005789671.1">
    <property type="nucleotide sequence ID" value="XM_005789614.1"/>
</dbReference>
<sequence length="301" mass="31895">MSLLLAASASAAAFLVPHATHPLALAGRSRRAADAVSTIAVFGASGRTGSEVVLQALERGEEVSCLVRDRIRLTAPRDHAEMDLRKGSMHNFSPYMNDKMVRTEGSVLNRADVDDVFDGNNITGVVVALGGKTREVGPTLLFDGTTHIIAACKAHGVKRICVVSTVGAGDSMDQAPWTFKLLMKTMMQKIMDDKNAQEGLFLDGPGADLEFCIVRPGGLKQGAPTGIVNVIDGEAGAINRADLAAFCLDAVLDPDFAHLQQAVCISSDMGSGFKSLMSDKTMSRMGSELARPLEDANPFGF</sequence>
<evidence type="ECO:0000313" key="3">
    <source>
        <dbReference type="Proteomes" id="UP000013827"/>
    </source>
</evidence>
<dbReference type="PANTHER" id="PTHR15020:SF45">
    <property type="entry name" value="NAD(P)-BINDING DOMAIN-CONTAINING PROTEIN"/>
    <property type="match status" value="1"/>
</dbReference>
<dbReference type="PaxDb" id="2903-EOD34731"/>
<dbReference type="GeneID" id="17282511"/>
<dbReference type="SUPFAM" id="SSF51735">
    <property type="entry name" value="NAD(P)-binding Rossmann-fold domains"/>
    <property type="match status" value="1"/>
</dbReference>
<dbReference type="PANTHER" id="PTHR15020">
    <property type="entry name" value="FLAVIN REDUCTASE-RELATED"/>
    <property type="match status" value="1"/>
</dbReference>
<evidence type="ECO:0000259" key="1">
    <source>
        <dbReference type="Pfam" id="PF13460"/>
    </source>
</evidence>
<dbReference type="InterPro" id="IPR036291">
    <property type="entry name" value="NAD(P)-bd_dom_sf"/>
</dbReference>
<dbReference type="Pfam" id="PF13460">
    <property type="entry name" value="NAD_binding_10"/>
    <property type="match status" value="1"/>
</dbReference>